<feature type="transmembrane region" description="Helical" evidence="5">
    <location>
        <begin position="107"/>
        <end position="125"/>
    </location>
</feature>
<reference evidence="6 7" key="1">
    <citation type="submission" date="2020-08" db="EMBL/GenBank/DDBJ databases">
        <title>Sphingobacterium sp. DN04309 isolated from aquaculture water.</title>
        <authorList>
            <person name="Zhang M."/>
        </authorList>
    </citation>
    <scope>NUCLEOTIDE SEQUENCE [LARGE SCALE GENOMIC DNA]</scope>
    <source>
        <strain evidence="6 7">DN04309</strain>
    </source>
</reference>
<feature type="transmembrane region" description="Helical" evidence="5">
    <location>
        <begin position="145"/>
        <end position="170"/>
    </location>
</feature>
<dbReference type="PANTHER" id="PTHR43701">
    <property type="entry name" value="MEMBRANE TRANSPORTER PROTEIN MJ0441-RELATED"/>
    <property type="match status" value="1"/>
</dbReference>
<evidence type="ECO:0000256" key="4">
    <source>
        <dbReference type="ARBA" id="ARBA00023136"/>
    </source>
</evidence>
<comment type="caution">
    <text evidence="6">The sequence shown here is derived from an EMBL/GenBank/DDBJ whole genome shotgun (WGS) entry which is preliminary data.</text>
</comment>
<dbReference type="PANTHER" id="PTHR43701:SF2">
    <property type="entry name" value="MEMBRANE TRANSPORTER PROTEIN YJNA-RELATED"/>
    <property type="match status" value="1"/>
</dbReference>
<keyword evidence="3 5" id="KW-1133">Transmembrane helix</keyword>
<gene>
    <name evidence="6" type="ORF">H8B04_13455</name>
</gene>
<feature type="transmembrane region" description="Helical" evidence="5">
    <location>
        <begin position="29"/>
        <end position="54"/>
    </location>
</feature>
<dbReference type="InterPro" id="IPR051598">
    <property type="entry name" value="TSUP/Inactive_protease-like"/>
</dbReference>
<keyword evidence="7" id="KW-1185">Reference proteome</keyword>
<evidence type="ECO:0000313" key="7">
    <source>
        <dbReference type="Proteomes" id="UP000651271"/>
    </source>
</evidence>
<feature type="transmembrane region" description="Helical" evidence="5">
    <location>
        <begin position="237"/>
        <end position="256"/>
    </location>
</feature>
<sequence length="257" mass="27782">MLGLFLAVFVGITLGLVGSGGSILTVPIFVYVFGVDPVLATAYSLFAIGATSIIGGAKGFISKDVDIDKLLKFGIPSMISVFLTRKFLVPLIPDQFNIMGYIIQQEVVLMVSFAVLMLFAAYAMFHEINIPKAQFPFITVVAKGVFVGSVTGIVGAGGGFLIIPALTNFFNLSMKKAVATSLVLIAINSFLGLLGDWRRIDLFDWNLLLQYTLLTIVGIFIGFYLSNKIDGKKLKRIFSVGIMAVAIFVLLTEFGII</sequence>
<comment type="subcellular location">
    <subcellularLocation>
        <location evidence="5">Cell membrane</location>
        <topology evidence="5">Multi-pass membrane protein</topology>
    </subcellularLocation>
    <subcellularLocation>
        <location evidence="1">Membrane</location>
        <topology evidence="1">Multi-pass membrane protein</topology>
    </subcellularLocation>
</comment>
<evidence type="ECO:0000313" key="6">
    <source>
        <dbReference type="EMBL" id="MBD1430554.1"/>
    </source>
</evidence>
<keyword evidence="4 5" id="KW-0472">Membrane</keyword>
<keyword evidence="5" id="KW-1003">Cell membrane</keyword>
<name>A0ABR7YGW0_9SPHI</name>
<evidence type="ECO:0000256" key="3">
    <source>
        <dbReference type="ARBA" id="ARBA00022989"/>
    </source>
</evidence>
<dbReference type="InterPro" id="IPR002781">
    <property type="entry name" value="TM_pro_TauE-like"/>
</dbReference>
<evidence type="ECO:0000256" key="2">
    <source>
        <dbReference type="ARBA" id="ARBA00022692"/>
    </source>
</evidence>
<dbReference type="Pfam" id="PF01925">
    <property type="entry name" value="TauE"/>
    <property type="match status" value="1"/>
</dbReference>
<dbReference type="EMBL" id="JACOIJ010000030">
    <property type="protein sequence ID" value="MBD1430554.1"/>
    <property type="molecule type" value="Genomic_DNA"/>
</dbReference>
<proteinExistence type="inferred from homology"/>
<keyword evidence="2 5" id="KW-0812">Transmembrane</keyword>
<evidence type="ECO:0000256" key="1">
    <source>
        <dbReference type="ARBA" id="ARBA00004141"/>
    </source>
</evidence>
<comment type="similarity">
    <text evidence="5">Belongs to the 4-toluene sulfonate uptake permease (TSUP) (TC 2.A.102) family.</text>
</comment>
<accession>A0ABR7YGW0</accession>
<protein>
    <recommendedName>
        <fullName evidence="5">Probable membrane transporter protein</fullName>
    </recommendedName>
</protein>
<dbReference type="Proteomes" id="UP000651271">
    <property type="component" value="Unassembled WGS sequence"/>
</dbReference>
<evidence type="ECO:0000256" key="5">
    <source>
        <dbReference type="RuleBase" id="RU363041"/>
    </source>
</evidence>
<feature type="transmembrane region" description="Helical" evidence="5">
    <location>
        <begin position="177"/>
        <end position="195"/>
    </location>
</feature>
<feature type="transmembrane region" description="Helical" evidence="5">
    <location>
        <begin position="207"/>
        <end position="225"/>
    </location>
</feature>
<organism evidence="6 7">
    <name type="scientific">Sphingobacterium litopenaei</name>
    <dbReference type="NCBI Taxonomy" id="2763500"/>
    <lineage>
        <taxon>Bacteria</taxon>
        <taxon>Pseudomonadati</taxon>
        <taxon>Bacteroidota</taxon>
        <taxon>Sphingobacteriia</taxon>
        <taxon>Sphingobacteriales</taxon>
        <taxon>Sphingobacteriaceae</taxon>
        <taxon>Sphingobacterium</taxon>
    </lineage>
</organism>